<organism evidence="1 2">
    <name type="scientific">Terriglobus albidus</name>
    <dbReference type="NCBI Taxonomy" id="1592106"/>
    <lineage>
        <taxon>Bacteria</taxon>
        <taxon>Pseudomonadati</taxon>
        <taxon>Acidobacteriota</taxon>
        <taxon>Terriglobia</taxon>
        <taxon>Terriglobales</taxon>
        <taxon>Acidobacteriaceae</taxon>
        <taxon>Terriglobus</taxon>
    </lineage>
</organism>
<evidence type="ECO:0000313" key="1">
    <source>
        <dbReference type="EMBL" id="QEE27674.1"/>
    </source>
</evidence>
<evidence type="ECO:0000313" key="2">
    <source>
        <dbReference type="Proteomes" id="UP000321820"/>
    </source>
</evidence>
<sequence length="251" mass="27695">MTIKRLIGLLCLVCLLVLFVAVHSFFADRESVVKEIVSPDGKSIAVIRRIQRSQWGSEPDVVEVAIGRRHWLKTVVARLPYESHLEDFNVSWLDPAKIAVLYPTDATSRRYKTVSPATGEAAGIAPIGFVHTATWIDDAESGVSEVLSSLDSVHQVTVKVEPESGSGDKKRLKVWLQDSQSQALRADTAIAVYDEAMCSASFLYGVRWRSAVLLDLYIPGCDWAESGKKVESTMVGNILVRRRMSDGSSDE</sequence>
<dbReference type="KEGG" id="talb:FTW19_06505"/>
<name>A0A5B9E7Y3_9BACT</name>
<accession>A0A5B9E7Y3</accession>
<proteinExistence type="predicted"/>
<reference evidence="1 2" key="1">
    <citation type="submission" date="2019-08" db="EMBL/GenBank/DDBJ databases">
        <title>Complete genome sequence of Terriglobus albidus strain ORNL.</title>
        <authorList>
            <person name="Podar M."/>
        </authorList>
    </citation>
    <scope>NUCLEOTIDE SEQUENCE [LARGE SCALE GENOMIC DNA]</scope>
    <source>
        <strain evidence="1 2">ORNL</strain>
    </source>
</reference>
<keyword evidence="2" id="KW-1185">Reference proteome</keyword>
<protein>
    <submittedName>
        <fullName evidence="1">Uncharacterized protein</fullName>
    </submittedName>
</protein>
<dbReference type="RefSeq" id="WP_147646865.1">
    <property type="nucleotide sequence ID" value="NZ_CP042806.1"/>
</dbReference>
<dbReference type="Proteomes" id="UP000321820">
    <property type="component" value="Chromosome"/>
</dbReference>
<dbReference type="EMBL" id="CP042806">
    <property type="protein sequence ID" value="QEE27674.1"/>
    <property type="molecule type" value="Genomic_DNA"/>
</dbReference>
<gene>
    <name evidence="1" type="ORF">FTW19_06505</name>
</gene>
<dbReference type="AlphaFoldDB" id="A0A5B9E7Y3"/>